<name>A0ABT7LXU7_9CYAN</name>
<protein>
    <submittedName>
        <fullName evidence="2">Class I SAM-dependent methyltransferase</fullName>
        <ecNumber evidence="2">2.1.1.-</ecNumber>
    </submittedName>
</protein>
<dbReference type="PANTHER" id="PTHR43591">
    <property type="entry name" value="METHYLTRANSFERASE"/>
    <property type="match status" value="1"/>
</dbReference>
<comment type="caution">
    <text evidence="2">The sequence shown here is derived from an EMBL/GenBank/DDBJ whole genome shotgun (WGS) entry which is preliminary data.</text>
</comment>
<dbReference type="EMBL" id="JASVEJ010000019">
    <property type="protein sequence ID" value="MDL5056842.1"/>
    <property type="molecule type" value="Genomic_DNA"/>
</dbReference>
<reference evidence="2 3" key="1">
    <citation type="submission" date="2023-06" db="EMBL/GenBank/DDBJ databases">
        <title>Whole genome sequence of Oscillatoria calcuttensis NRMC-F 0142.</title>
        <authorList>
            <person name="Shakena Fathima T."/>
            <person name="Muralitharan G."/>
            <person name="Thajuddin N."/>
        </authorList>
    </citation>
    <scope>NUCLEOTIDE SEQUENCE [LARGE SCALE GENOMIC DNA]</scope>
    <source>
        <strain evidence="2 3">NRMC-F 0142</strain>
    </source>
</reference>
<dbReference type="EC" id="2.1.1.-" evidence="2"/>
<evidence type="ECO:0000259" key="1">
    <source>
        <dbReference type="Pfam" id="PF08241"/>
    </source>
</evidence>
<dbReference type="CDD" id="cd02440">
    <property type="entry name" value="AdoMet_MTases"/>
    <property type="match status" value="1"/>
</dbReference>
<dbReference type="InterPro" id="IPR013216">
    <property type="entry name" value="Methyltransf_11"/>
</dbReference>
<keyword evidence="3" id="KW-1185">Reference proteome</keyword>
<dbReference type="GO" id="GO:0032259">
    <property type="term" value="P:methylation"/>
    <property type="evidence" value="ECO:0007669"/>
    <property type="project" value="UniProtKB-KW"/>
</dbReference>
<evidence type="ECO:0000313" key="2">
    <source>
        <dbReference type="EMBL" id="MDL5056842.1"/>
    </source>
</evidence>
<dbReference type="GO" id="GO:0008168">
    <property type="term" value="F:methyltransferase activity"/>
    <property type="evidence" value="ECO:0007669"/>
    <property type="project" value="UniProtKB-KW"/>
</dbReference>
<dbReference type="Proteomes" id="UP001230986">
    <property type="component" value="Unassembled WGS sequence"/>
</dbReference>
<organism evidence="2 3">
    <name type="scientific">Geitlerinema calcuttense NRMC-F 0142</name>
    <dbReference type="NCBI Taxonomy" id="2922238"/>
    <lineage>
        <taxon>Bacteria</taxon>
        <taxon>Bacillati</taxon>
        <taxon>Cyanobacteriota</taxon>
        <taxon>Cyanophyceae</taxon>
        <taxon>Geitlerinematales</taxon>
        <taxon>Geitlerinemataceae</taxon>
        <taxon>Geitlerinema</taxon>
    </lineage>
</organism>
<dbReference type="RefSeq" id="WP_284476407.1">
    <property type="nucleotide sequence ID" value="NZ_JASVEJ010000019.1"/>
</dbReference>
<dbReference type="Gene3D" id="3.40.50.150">
    <property type="entry name" value="Vaccinia Virus protein VP39"/>
    <property type="match status" value="1"/>
</dbReference>
<sequence>MKIDERPVVTRLESSSGLRRENFTRISKNGFGDRYNGISHSMSYFQGKVYVGTSRCNLQMIAVNNPPSTAVWPVKCPENVYQLDRRAQIWCYDPTNPAGGWTNAYTAPWVTGSDGTEVPQDMGYRGQAIFQGTSDSAPTLYVCTWSPSKGPAPQLLRSEDGLHFERVGSLGSGDRSFNTFRTLYPFKGRLFTAPTGRTKGYGQADDCMAEATVYVTCDPLTQPWQAASPPSFNDPTNLTAFEMVEFNDHLYVGTVNATSGYQIWKTKAEGDPPYQWTQVLANGAYRGNLNEMPVSMTVFNNALYIGSGIQNGGYDKVYHIGPAGAELIRIYPDDTWDLIVGEARLTPHGYKYPLSDIGPGFDSLFNAHFWRSVVYDGWLYLSTYNWSIFLPYLSQQNWSNTFKKRIQKLGIHNIVQKWGGCDLWRTQDGVRWLPVSRNGLDNPYNYGIRTMVPTPHGLFLGTANTFGPEVCLRVSSGEWTYAPNPSSGTEVWLGVPPQQTPVVVKAEEPSQTVTELKEKYDVRMYEPLVDEYYDYSDFYSWGYWDAQTQTQKEACLNMMELLISLIPEKQGNIIDVACGKGATSRCLLKYYPPSAITGIDISDKLMDTCRQNAPGCEFVVMDATRMDFADASCDNMICVDGAGLFDTRERFLHEAFRVLKPGGRLILSDRLISKAAVKRLRSINWENYVRDLKEYDTLYQRAGFDNVQIYDVTPECLGGYTDRFSDFICRKFTTQAIDRDTFNNFMSFILSRTIIIRYYVFVSAQKPV</sequence>
<keyword evidence="2" id="KW-0489">Methyltransferase</keyword>
<evidence type="ECO:0000313" key="3">
    <source>
        <dbReference type="Proteomes" id="UP001230986"/>
    </source>
</evidence>
<feature type="domain" description="Methyltransferase type 11" evidence="1">
    <location>
        <begin position="575"/>
        <end position="667"/>
    </location>
</feature>
<proteinExistence type="predicted"/>
<gene>
    <name evidence="2" type="ORF">QQ055_05095</name>
</gene>
<dbReference type="InterPro" id="IPR029063">
    <property type="entry name" value="SAM-dependent_MTases_sf"/>
</dbReference>
<keyword evidence="2" id="KW-0808">Transferase</keyword>
<dbReference type="SUPFAM" id="SSF53335">
    <property type="entry name" value="S-adenosyl-L-methionine-dependent methyltransferases"/>
    <property type="match status" value="1"/>
</dbReference>
<dbReference type="Pfam" id="PF08241">
    <property type="entry name" value="Methyltransf_11"/>
    <property type="match status" value="1"/>
</dbReference>
<accession>A0ABT7LXU7</accession>